<name>A0AC61R3B8_9FIRM</name>
<protein>
    <submittedName>
        <fullName evidence="1">DUF2284 domain-containing protein</fullName>
    </submittedName>
</protein>
<comment type="caution">
    <text evidence="1">The sequence shown here is derived from an EMBL/GenBank/DDBJ whole genome shotgun (WGS) entry which is preliminary data.</text>
</comment>
<organism evidence="1 2">
    <name type="scientific">Hominisplanchenecus murintestinalis</name>
    <dbReference type="NCBI Taxonomy" id="2941517"/>
    <lineage>
        <taxon>Bacteria</taxon>
        <taxon>Bacillati</taxon>
        <taxon>Bacillota</taxon>
        <taxon>Clostridia</taxon>
        <taxon>Lachnospirales</taxon>
        <taxon>Lachnospiraceae</taxon>
        <taxon>Hominisplanchenecus</taxon>
    </lineage>
</organism>
<reference evidence="1" key="1">
    <citation type="submission" date="2019-04" db="EMBL/GenBank/DDBJ databases">
        <title>Microbes associate with the intestines of laboratory mice.</title>
        <authorList>
            <person name="Navarre W."/>
            <person name="Wong E."/>
            <person name="Huang K."/>
            <person name="Tropini C."/>
            <person name="Ng K."/>
            <person name="Yu B."/>
        </authorList>
    </citation>
    <scope>NUCLEOTIDE SEQUENCE</scope>
    <source>
        <strain evidence="1">NM72_1-8</strain>
    </source>
</reference>
<accession>A0AC61R3B8</accession>
<proteinExistence type="predicted"/>
<dbReference type="EMBL" id="SRZB01000002">
    <property type="protein sequence ID" value="TGY00460.1"/>
    <property type="molecule type" value="Genomic_DNA"/>
</dbReference>
<dbReference type="Proteomes" id="UP000307720">
    <property type="component" value="Unassembled WGS sequence"/>
</dbReference>
<evidence type="ECO:0000313" key="2">
    <source>
        <dbReference type="Proteomes" id="UP000307720"/>
    </source>
</evidence>
<gene>
    <name evidence="1" type="ORF">E5357_02885</name>
</gene>
<evidence type="ECO:0000313" key="1">
    <source>
        <dbReference type="EMBL" id="TGY00460.1"/>
    </source>
</evidence>
<keyword evidence="2" id="KW-1185">Reference proteome</keyword>
<sequence length="182" mass="20753">MHSKREMIEKILAAYPVFQYGFLDVGEIEFKEEVRHICRQECERYNTSWSCPPAVGTVEECRNRCEAYEQAVVFTTLAEVTDAADMAETLETRKEHEEIVHAVCRDLREAGLEVLALSSDSCAVCETCAWPDAPCRHAERMLPCIEGYGILVTSAAEKLSMDFFYDGRTVVWYGFVFIRQGE</sequence>